<dbReference type="GO" id="GO:0004672">
    <property type="term" value="F:protein kinase activity"/>
    <property type="evidence" value="ECO:0007669"/>
    <property type="project" value="InterPro"/>
</dbReference>
<dbReference type="Gene3D" id="1.10.510.10">
    <property type="entry name" value="Transferase(Phosphotransferase) domain 1"/>
    <property type="match status" value="1"/>
</dbReference>
<dbReference type="RefSeq" id="XP_003661901.1">
    <property type="nucleotide sequence ID" value="XM_003661853.1"/>
</dbReference>
<dbReference type="InParanoid" id="G2QAA6"/>
<dbReference type="PANTHER" id="PTHR44329">
    <property type="entry name" value="SERINE/THREONINE-PROTEIN KINASE TNNI3K-RELATED"/>
    <property type="match status" value="1"/>
</dbReference>
<dbReference type="VEuPathDB" id="FungiDB:MYCTH_2117239"/>
<dbReference type="GO" id="GO:0005524">
    <property type="term" value="F:ATP binding"/>
    <property type="evidence" value="ECO:0007669"/>
    <property type="project" value="UniProtKB-KW"/>
</dbReference>
<proteinExistence type="predicted"/>
<dbReference type="InterPro" id="IPR001245">
    <property type="entry name" value="Ser-Thr/Tyr_kinase_cat_dom"/>
</dbReference>
<keyword evidence="1" id="KW-0547">Nucleotide-binding</keyword>
<dbReference type="STRING" id="573729.G2QAA6"/>
<organism evidence="4 5">
    <name type="scientific">Thermothelomyces thermophilus (strain ATCC 42464 / BCRC 31852 / DSM 1799)</name>
    <name type="common">Sporotrichum thermophile</name>
    <dbReference type="NCBI Taxonomy" id="573729"/>
    <lineage>
        <taxon>Eukaryota</taxon>
        <taxon>Fungi</taxon>
        <taxon>Dikarya</taxon>
        <taxon>Ascomycota</taxon>
        <taxon>Pezizomycotina</taxon>
        <taxon>Sordariomycetes</taxon>
        <taxon>Sordariomycetidae</taxon>
        <taxon>Sordariales</taxon>
        <taxon>Chaetomiaceae</taxon>
        <taxon>Thermothelomyces</taxon>
    </lineage>
</organism>
<dbReference type="EMBL" id="CP003003">
    <property type="protein sequence ID" value="AEO56656.1"/>
    <property type="molecule type" value="Genomic_DNA"/>
</dbReference>
<dbReference type="PANTHER" id="PTHR44329:SF298">
    <property type="entry name" value="MIXED LINEAGE KINASE DOMAIN-LIKE PROTEIN"/>
    <property type="match status" value="1"/>
</dbReference>
<evidence type="ECO:0000256" key="2">
    <source>
        <dbReference type="ARBA" id="ARBA00022840"/>
    </source>
</evidence>
<evidence type="ECO:0000313" key="5">
    <source>
        <dbReference type="Proteomes" id="UP000007322"/>
    </source>
</evidence>
<dbReference type="HOGENOM" id="CLU_000288_31_3_1"/>
<dbReference type="InterPro" id="IPR011009">
    <property type="entry name" value="Kinase-like_dom_sf"/>
</dbReference>
<dbReference type="GeneID" id="11510706"/>
<gene>
    <name evidence="4" type="ORF">MYCTH_2117239</name>
</gene>
<dbReference type="eggNOG" id="KOG0575">
    <property type="taxonomic scope" value="Eukaryota"/>
</dbReference>
<evidence type="ECO:0000256" key="1">
    <source>
        <dbReference type="ARBA" id="ARBA00022741"/>
    </source>
</evidence>
<dbReference type="InterPro" id="IPR000719">
    <property type="entry name" value="Prot_kinase_dom"/>
</dbReference>
<dbReference type="InterPro" id="IPR051681">
    <property type="entry name" value="Ser/Thr_Kinases-Pseudokinases"/>
</dbReference>
<keyword evidence="5" id="KW-1185">Reference proteome</keyword>
<dbReference type="KEGG" id="mtm:MYCTH_2117239"/>
<dbReference type="PROSITE" id="PS50011">
    <property type="entry name" value="PROTEIN_KINASE_DOM"/>
    <property type="match status" value="1"/>
</dbReference>
<dbReference type="Proteomes" id="UP000007322">
    <property type="component" value="Chromosome 2"/>
</dbReference>
<accession>G2QAA6</accession>
<name>G2QAA6_THET4</name>
<evidence type="ECO:0000259" key="3">
    <source>
        <dbReference type="PROSITE" id="PS50011"/>
    </source>
</evidence>
<sequence length="247" mass="27010">MSDEIHFPIGFGLKDLVAWGNTGMILLDKSTTPNTVIKTPHDSDSSSSITREQQIYERCHQRGGHKGILRYYGTFESAIRLEYAPRSNLRSYLSKHAVDTSVKVRWAVQIAEALEFAHQSGVIHGDINGYNVFLNESLDAKLGDYAGSSLDGSPLLISVTPSHGCPRSTLSVEGDLFALGSVLYELMSGSPPYAGLSDEEIFACYAKGEFPDTKSLGLLGSIITRCWQGQYKECGQVICDLKGHTLN</sequence>
<evidence type="ECO:0000313" key="4">
    <source>
        <dbReference type="EMBL" id="AEO56656.1"/>
    </source>
</evidence>
<dbReference type="OrthoDB" id="4580498at2759"/>
<reference evidence="4 5" key="1">
    <citation type="journal article" date="2011" name="Nat. Biotechnol.">
        <title>Comparative genomic analysis of the thermophilic biomass-degrading fungi Myceliophthora thermophila and Thielavia terrestris.</title>
        <authorList>
            <person name="Berka R.M."/>
            <person name="Grigoriev I.V."/>
            <person name="Otillar R."/>
            <person name="Salamov A."/>
            <person name="Grimwood J."/>
            <person name="Reid I."/>
            <person name="Ishmael N."/>
            <person name="John T."/>
            <person name="Darmond C."/>
            <person name="Moisan M.-C."/>
            <person name="Henrissat B."/>
            <person name="Coutinho P.M."/>
            <person name="Lombard V."/>
            <person name="Natvig D.O."/>
            <person name="Lindquist E."/>
            <person name="Schmutz J."/>
            <person name="Lucas S."/>
            <person name="Harris P."/>
            <person name="Powlowski J."/>
            <person name="Bellemare A."/>
            <person name="Taylor D."/>
            <person name="Butler G."/>
            <person name="de Vries R.P."/>
            <person name="Allijn I.E."/>
            <person name="van den Brink J."/>
            <person name="Ushinsky S."/>
            <person name="Storms R."/>
            <person name="Powell A.J."/>
            <person name="Paulsen I.T."/>
            <person name="Elbourne L.D.H."/>
            <person name="Baker S.E."/>
            <person name="Magnuson J."/>
            <person name="LaBoissiere S."/>
            <person name="Clutterbuck A.J."/>
            <person name="Martinez D."/>
            <person name="Wogulis M."/>
            <person name="de Leon A.L."/>
            <person name="Rey M.W."/>
            <person name="Tsang A."/>
        </authorList>
    </citation>
    <scope>NUCLEOTIDE SEQUENCE [LARGE SCALE GENOMIC DNA]</scope>
    <source>
        <strain evidence="5">ATCC 42464 / BCRC 31852 / DSM 1799</strain>
    </source>
</reference>
<dbReference type="OMA" id="HKRIASC"/>
<keyword evidence="2" id="KW-0067">ATP-binding</keyword>
<dbReference type="SUPFAM" id="SSF56112">
    <property type="entry name" value="Protein kinase-like (PK-like)"/>
    <property type="match status" value="1"/>
</dbReference>
<dbReference type="GO" id="GO:0097527">
    <property type="term" value="P:necroptotic signaling pathway"/>
    <property type="evidence" value="ECO:0007669"/>
    <property type="project" value="TreeGrafter"/>
</dbReference>
<feature type="domain" description="Protein kinase" evidence="3">
    <location>
        <begin position="11"/>
        <end position="247"/>
    </location>
</feature>
<dbReference type="Pfam" id="PF07714">
    <property type="entry name" value="PK_Tyr_Ser-Thr"/>
    <property type="match status" value="1"/>
</dbReference>
<dbReference type="AlphaFoldDB" id="G2QAA6"/>
<protein>
    <recommendedName>
        <fullName evidence="3">Protein kinase domain-containing protein</fullName>
    </recommendedName>
</protein>